<accession>A0A563U2Y5</accession>
<keyword evidence="5" id="KW-1185">Reference proteome</keyword>
<dbReference type="PANTHER" id="PTHR48027">
    <property type="entry name" value="HETEROGENEOUS NUCLEAR RIBONUCLEOPROTEIN 87F-RELATED"/>
    <property type="match status" value="1"/>
</dbReference>
<reference evidence="4 5" key="1">
    <citation type="submission" date="2019-07" db="EMBL/GenBank/DDBJ databases">
        <authorList>
            <person name="Kim J."/>
        </authorList>
    </citation>
    <scope>NUCLEOTIDE SEQUENCE [LARGE SCALE GENOMIC DNA]</scope>
    <source>
        <strain evidence="5">dk17</strain>
    </source>
</reference>
<dbReference type="InterPro" id="IPR035979">
    <property type="entry name" value="RBD_domain_sf"/>
</dbReference>
<dbReference type="Proteomes" id="UP000320042">
    <property type="component" value="Unassembled WGS sequence"/>
</dbReference>
<evidence type="ECO:0000256" key="2">
    <source>
        <dbReference type="SAM" id="MobiDB-lite"/>
    </source>
</evidence>
<evidence type="ECO:0000256" key="1">
    <source>
        <dbReference type="ARBA" id="ARBA00022884"/>
    </source>
</evidence>
<comment type="caution">
    <text evidence="4">The sequence shown here is derived from an EMBL/GenBank/DDBJ whole genome shotgun (WGS) entry which is preliminary data.</text>
</comment>
<name>A0A563U2Y5_9SPHI</name>
<protein>
    <recommendedName>
        <fullName evidence="3">RRM domain-containing protein</fullName>
    </recommendedName>
</protein>
<dbReference type="SUPFAM" id="SSF54928">
    <property type="entry name" value="RNA-binding domain, RBD"/>
    <property type="match status" value="1"/>
</dbReference>
<evidence type="ECO:0000259" key="3">
    <source>
        <dbReference type="PROSITE" id="PS50102"/>
    </source>
</evidence>
<proteinExistence type="predicted"/>
<dbReference type="OrthoDB" id="797376at2"/>
<dbReference type="InterPro" id="IPR012677">
    <property type="entry name" value="Nucleotide-bd_a/b_plait_sf"/>
</dbReference>
<dbReference type="RefSeq" id="WP_146382855.1">
    <property type="nucleotide sequence ID" value="NZ_VOEJ01000008.1"/>
</dbReference>
<dbReference type="Pfam" id="PF00076">
    <property type="entry name" value="RRM_1"/>
    <property type="match status" value="1"/>
</dbReference>
<dbReference type="EMBL" id="VOEJ01000008">
    <property type="protein sequence ID" value="TWR25698.1"/>
    <property type="molecule type" value="Genomic_DNA"/>
</dbReference>
<gene>
    <name evidence="4" type="ORF">FPZ43_15530</name>
</gene>
<feature type="domain" description="RRM" evidence="3">
    <location>
        <begin position="3"/>
        <end position="81"/>
    </location>
</feature>
<dbReference type="GO" id="GO:0003723">
    <property type="term" value="F:RNA binding"/>
    <property type="evidence" value="ECO:0007669"/>
    <property type="project" value="UniProtKB-KW"/>
</dbReference>
<organism evidence="4 5">
    <name type="scientific">Mucilaginibacter pallidiroseus</name>
    <dbReference type="NCBI Taxonomy" id="2599295"/>
    <lineage>
        <taxon>Bacteria</taxon>
        <taxon>Pseudomonadati</taxon>
        <taxon>Bacteroidota</taxon>
        <taxon>Sphingobacteriia</taxon>
        <taxon>Sphingobacteriales</taxon>
        <taxon>Sphingobacteriaceae</taxon>
        <taxon>Mucilaginibacter</taxon>
    </lineage>
</organism>
<feature type="compositionally biased region" description="Low complexity" evidence="2">
    <location>
        <begin position="100"/>
        <end position="122"/>
    </location>
</feature>
<dbReference type="Gene3D" id="3.30.70.330">
    <property type="match status" value="1"/>
</dbReference>
<sequence length="137" mass="14653">MTTKLYIGGLPKNVDELSLARIIFPYGDVLTMTIVRDRATKIGKGYAFIEVQDNEVAEAIIEGVNGLQYGDLTIDAKIADATPAKPAFKRKPMGGGGYNKSGSSSSSYNKPGSSSYRGSGSSNNDTGNRSKRPRLNK</sequence>
<keyword evidence="1" id="KW-0694">RNA-binding</keyword>
<dbReference type="InterPro" id="IPR052462">
    <property type="entry name" value="SLIRP/GR-RBP-like"/>
</dbReference>
<dbReference type="PROSITE" id="PS50102">
    <property type="entry name" value="RRM"/>
    <property type="match status" value="1"/>
</dbReference>
<dbReference type="SMART" id="SM00360">
    <property type="entry name" value="RRM"/>
    <property type="match status" value="1"/>
</dbReference>
<evidence type="ECO:0000313" key="4">
    <source>
        <dbReference type="EMBL" id="TWR25698.1"/>
    </source>
</evidence>
<feature type="region of interest" description="Disordered" evidence="2">
    <location>
        <begin position="85"/>
        <end position="137"/>
    </location>
</feature>
<dbReference type="InterPro" id="IPR000504">
    <property type="entry name" value="RRM_dom"/>
</dbReference>
<dbReference type="AlphaFoldDB" id="A0A563U2Y5"/>
<evidence type="ECO:0000313" key="5">
    <source>
        <dbReference type="Proteomes" id="UP000320042"/>
    </source>
</evidence>